<dbReference type="Proteomes" id="UP000071533">
    <property type="component" value="Unassembled WGS sequence"/>
</dbReference>
<keyword evidence="1" id="KW-0472">Membrane</keyword>
<evidence type="ECO:0000256" key="1">
    <source>
        <dbReference type="SAM" id="Phobius"/>
    </source>
</evidence>
<sequence length="70" mass="8101">MKQLDKNTLFLSAVIVLSCSVLLFHMDPIQIVDREIWLWLNSFIHVLFLKPAASLGFLVGHYLLYKALKK</sequence>
<gene>
    <name evidence="2" type="ORF">ERS132431_00746</name>
</gene>
<evidence type="ECO:0000313" key="3">
    <source>
        <dbReference type="Proteomes" id="UP000071533"/>
    </source>
</evidence>
<reference evidence="2 3" key="1">
    <citation type="submission" date="2016-02" db="EMBL/GenBank/DDBJ databases">
        <authorList>
            <consortium name="Pathogen Informatics"/>
        </authorList>
    </citation>
    <scope>NUCLEOTIDE SEQUENCE [LARGE SCALE GENOMIC DNA]</scope>
    <source>
        <strain evidence="2 3">LSS69</strain>
    </source>
</reference>
<feature type="transmembrane region" description="Helical" evidence="1">
    <location>
        <begin position="38"/>
        <end position="64"/>
    </location>
</feature>
<feature type="transmembrane region" description="Helical" evidence="1">
    <location>
        <begin position="7"/>
        <end position="26"/>
    </location>
</feature>
<evidence type="ECO:0008006" key="4">
    <source>
        <dbReference type="Google" id="ProtNLM"/>
    </source>
</evidence>
<dbReference type="PROSITE" id="PS51257">
    <property type="entry name" value="PROKAR_LIPOPROTEIN"/>
    <property type="match status" value="1"/>
</dbReference>
<proteinExistence type="predicted"/>
<dbReference type="EMBL" id="FIHS01000007">
    <property type="protein sequence ID" value="CYV32759.1"/>
    <property type="molecule type" value="Genomic_DNA"/>
</dbReference>
<name>A0A0Z8IC28_STRSU</name>
<dbReference type="AlphaFoldDB" id="A0A0Z8IC28"/>
<evidence type="ECO:0000313" key="2">
    <source>
        <dbReference type="EMBL" id="CYV32759.1"/>
    </source>
</evidence>
<keyword evidence="1" id="KW-0812">Transmembrane</keyword>
<protein>
    <recommendedName>
        <fullName evidence="4">Lipoprotein</fullName>
    </recommendedName>
</protein>
<organism evidence="2 3">
    <name type="scientific">Streptococcus suis</name>
    <dbReference type="NCBI Taxonomy" id="1307"/>
    <lineage>
        <taxon>Bacteria</taxon>
        <taxon>Bacillati</taxon>
        <taxon>Bacillota</taxon>
        <taxon>Bacilli</taxon>
        <taxon>Lactobacillales</taxon>
        <taxon>Streptococcaceae</taxon>
        <taxon>Streptococcus</taxon>
    </lineage>
</organism>
<accession>A0A0Z8IC28</accession>
<keyword evidence="1" id="KW-1133">Transmembrane helix</keyword>